<evidence type="ECO:0000313" key="4">
    <source>
        <dbReference type="EnsemblPlants" id="KQK16711"/>
    </source>
</evidence>
<dbReference type="InterPro" id="IPR045036">
    <property type="entry name" value="Spartin-like"/>
</dbReference>
<dbReference type="OMA" id="RMSPKSK"/>
<feature type="domain" description="Senescence" evidence="2">
    <location>
        <begin position="203"/>
        <end position="391"/>
    </location>
</feature>
<dbReference type="Gramene" id="KQK16711">
    <property type="protein sequence ID" value="KQK16711"/>
    <property type="gene ID" value="BRADI_1g30150v3"/>
</dbReference>
<reference evidence="3" key="2">
    <citation type="submission" date="2017-06" db="EMBL/GenBank/DDBJ databases">
        <title>WGS assembly of Brachypodium distachyon.</title>
        <authorList>
            <consortium name="The International Brachypodium Initiative"/>
            <person name="Lucas S."/>
            <person name="Harmon-Smith M."/>
            <person name="Lail K."/>
            <person name="Tice H."/>
            <person name="Grimwood J."/>
            <person name="Bruce D."/>
            <person name="Barry K."/>
            <person name="Shu S."/>
            <person name="Lindquist E."/>
            <person name="Wang M."/>
            <person name="Pitluck S."/>
            <person name="Vogel J.P."/>
            <person name="Garvin D.F."/>
            <person name="Mockler T.C."/>
            <person name="Schmutz J."/>
            <person name="Rokhsar D."/>
            <person name="Bevan M.W."/>
        </authorList>
    </citation>
    <scope>NUCLEOTIDE SEQUENCE</scope>
    <source>
        <strain evidence="3">Bd21</strain>
    </source>
</reference>
<dbReference type="STRING" id="15368.I1GVB1"/>
<feature type="compositionally biased region" description="Low complexity" evidence="1">
    <location>
        <begin position="1"/>
        <end position="20"/>
    </location>
</feature>
<organism evidence="4">
    <name type="scientific">Brachypodium distachyon</name>
    <name type="common">Purple false brome</name>
    <name type="synonym">Trachynia distachya</name>
    <dbReference type="NCBI Taxonomy" id="15368"/>
    <lineage>
        <taxon>Eukaryota</taxon>
        <taxon>Viridiplantae</taxon>
        <taxon>Streptophyta</taxon>
        <taxon>Embryophyta</taxon>
        <taxon>Tracheophyta</taxon>
        <taxon>Spermatophyta</taxon>
        <taxon>Magnoliopsida</taxon>
        <taxon>Liliopsida</taxon>
        <taxon>Poales</taxon>
        <taxon>Poaceae</taxon>
        <taxon>BOP clade</taxon>
        <taxon>Pooideae</taxon>
        <taxon>Stipodae</taxon>
        <taxon>Brachypodieae</taxon>
        <taxon>Brachypodium</taxon>
    </lineage>
</organism>
<protein>
    <recommendedName>
        <fullName evidence="2">Senescence domain-containing protein</fullName>
    </recommendedName>
</protein>
<reference evidence="4" key="3">
    <citation type="submission" date="2018-08" db="UniProtKB">
        <authorList>
            <consortium name="EnsemblPlants"/>
        </authorList>
    </citation>
    <scope>IDENTIFICATION</scope>
    <source>
        <strain evidence="4">cv. Bd21</strain>
    </source>
</reference>
<dbReference type="Proteomes" id="UP000008810">
    <property type="component" value="Chromosome 1"/>
</dbReference>
<name>I1GVB1_BRADI</name>
<dbReference type="AlphaFoldDB" id="I1GVB1"/>
<dbReference type="eggNOG" id="ENOG502QPY0">
    <property type="taxonomic scope" value="Eukaryota"/>
</dbReference>
<evidence type="ECO:0000256" key="1">
    <source>
        <dbReference type="SAM" id="MobiDB-lite"/>
    </source>
</evidence>
<dbReference type="GO" id="GO:0005886">
    <property type="term" value="C:plasma membrane"/>
    <property type="evidence" value="ECO:0000318"/>
    <property type="project" value="GO_Central"/>
</dbReference>
<dbReference type="GeneID" id="100826709"/>
<gene>
    <name evidence="4" type="primary">LOC100826709</name>
    <name evidence="3" type="ORF">BRADI_1g30150v3</name>
</gene>
<reference evidence="3 4" key="1">
    <citation type="journal article" date="2010" name="Nature">
        <title>Genome sequencing and analysis of the model grass Brachypodium distachyon.</title>
        <authorList>
            <consortium name="International Brachypodium Initiative"/>
        </authorList>
    </citation>
    <scope>NUCLEOTIDE SEQUENCE [LARGE SCALE GENOMIC DNA]</scope>
    <source>
        <strain evidence="3">Bd21</strain>
        <strain evidence="4">cv. Bd21</strain>
    </source>
</reference>
<evidence type="ECO:0000259" key="2">
    <source>
        <dbReference type="Pfam" id="PF06911"/>
    </source>
</evidence>
<keyword evidence="5" id="KW-1185">Reference proteome</keyword>
<evidence type="ECO:0000313" key="5">
    <source>
        <dbReference type="Proteomes" id="UP000008810"/>
    </source>
</evidence>
<proteinExistence type="predicted"/>
<dbReference type="RefSeq" id="XP_003560326.1">
    <property type="nucleotide sequence ID" value="XM_003560278.4"/>
</dbReference>
<dbReference type="Pfam" id="PF06911">
    <property type="entry name" value="Senescence"/>
    <property type="match status" value="1"/>
</dbReference>
<dbReference type="InterPro" id="IPR009686">
    <property type="entry name" value="Senescence/spartin_C"/>
</dbReference>
<sequence>MASSYNYPTTTSPATTTNPSFPAPSAPPLYPTLTMADLAPVEIPTTPDGAPPPSEDVLLRLPGAQLHLIDRRRSHPLAAGDLSLRRIRAGDASLAATALLGPIQWPLARDVAAVKLDPRHYSFSLAVPASHDDPSPDPLHYGLTLSAPDPRLDAVLGAYTSFSVHSVAGSEALAGGARGEVEAAAYWTAVAPNVEEYGGAVAKAIARGAENVAKGIIWCGVMTVDRLRWGNEVLRKRIQPGDTDAEVSPEMLRRIQRVKKVTKMSEKVASGILSGVVKVTGYLTSSLANSKAGKKFFSMLPGEILLASLDGFGKISDAVEVAGKDVLSTSSTVTTGLVSHKYGEKAAAATNEGMDAAGHAIGTAWAVFKIRQALNPKSALKPTSLAKSTIKAGAADLRAKSSKSK</sequence>
<dbReference type="KEGG" id="bdi:100826709"/>
<dbReference type="OrthoDB" id="20821at2759"/>
<dbReference type="EnsemblPlants" id="KQK16711">
    <property type="protein sequence ID" value="KQK16711"/>
    <property type="gene ID" value="BRADI_1g30150v3"/>
</dbReference>
<accession>I1GVB1</accession>
<feature type="region of interest" description="Disordered" evidence="1">
    <location>
        <begin position="1"/>
        <end position="28"/>
    </location>
</feature>
<dbReference type="PANTHER" id="PTHR21068:SF43">
    <property type="entry name" value="SPARTIN"/>
    <property type="match status" value="1"/>
</dbReference>
<dbReference type="EMBL" id="CM000880">
    <property type="protein sequence ID" value="KQK16711.1"/>
    <property type="molecule type" value="Genomic_DNA"/>
</dbReference>
<evidence type="ECO:0000313" key="3">
    <source>
        <dbReference type="EMBL" id="KQK16711.1"/>
    </source>
</evidence>
<dbReference type="HOGENOM" id="CLU_034602_0_0_1"/>
<dbReference type="PANTHER" id="PTHR21068">
    <property type="entry name" value="SPARTIN"/>
    <property type="match status" value="1"/>
</dbReference>